<dbReference type="Gene3D" id="3.30.1370.110">
    <property type="match status" value="1"/>
</dbReference>
<sequence length="82" mass="9631">MTLDNKKQIITVDLHNMVKEQAKRYLEQFLNSISINVKEVHIIHGYHSGTTLQNMIQKCLKHPRIKQKIKSFNQGVTILYLK</sequence>
<evidence type="ECO:0000313" key="2">
    <source>
        <dbReference type="EMBL" id="MBC5787686.1"/>
    </source>
</evidence>
<dbReference type="Pfam" id="PF01713">
    <property type="entry name" value="Smr"/>
    <property type="match status" value="1"/>
</dbReference>
<feature type="domain" description="Smr" evidence="1">
    <location>
        <begin position="12"/>
        <end position="74"/>
    </location>
</feature>
<name>A0ABR7IRD5_9CLOT</name>
<proteinExistence type="predicted"/>
<dbReference type="SUPFAM" id="SSF160443">
    <property type="entry name" value="SMR domain-like"/>
    <property type="match status" value="1"/>
</dbReference>
<gene>
    <name evidence="2" type="ORF">H8Z77_06595</name>
</gene>
<reference evidence="2 3" key="1">
    <citation type="submission" date="2020-08" db="EMBL/GenBank/DDBJ databases">
        <title>Genome public.</title>
        <authorList>
            <person name="Liu C."/>
            <person name="Sun Q."/>
        </authorList>
    </citation>
    <scope>NUCLEOTIDE SEQUENCE [LARGE SCALE GENOMIC DNA]</scope>
    <source>
        <strain evidence="2 3">NSJ-27</strain>
    </source>
</reference>
<dbReference type="InterPro" id="IPR002625">
    <property type="entry name" value="Smr_dom"/>
</dbReference>
<comment type="caution">
    <text evidence="2">The sequence shown here is derived from an EMBL/GenBank/DDBJ whole genome shotgun (WGS) entry which is preliminary data.</text>
</comment>
<dbReference type="InterPro" id="IPR036063">
    <property type="entry name" value="Smr_dom_sf"/>
</dbReference>
<dbReference type="Proteomes" id="UP000649151">
    <property type="component" value="Unassembled WGS sequence"/>
</dbReference>
<organism evidence="2 3">
    <name type="scientific">Clostridium facile</name>
    <dbReference type="NCBI Taxonomy" id="2763035"/>
    <lineage>
        <taxon>Bacteria</taxon>
        <taxon>Bacillati</taxon>
        <taxon>Bacillota</taxon>
        <taxon>Clostridia</taxon>
        <taxon>Eubacteriales</taxon>
        <taxon>Clostridiaceae</taxon>
        <taxon>Clostridium</taxon>
    </lineage>
</organism>
<evidence type="ECO:0000313" key="3">
    <source>
        <dbReference type="Proteomes" id="UP000649151"/>
    </source>
</evidence>
<accession>A0ABR7IRD5</accession>
<keyword evidence="3" id="KW-1185">Reference proteome</keyword>
<dbReference type="EMBL" id="JACOQK010000001">
    <property type="protein sequence ID" value="MBC5787686.1"/>
    <property type="molecule type" value="Genomic_DNA"/>
</dbReference>
<evidence type="ECO:0000259" key="1">
    <source>
        <dbReference type="Pfam" id="PF01713"/>
    </source>
</evidence>
<protein>
    <submittedName>
        <fullName evidence="2">Smr/MutS family protein</fullName>
    </submittedName>
</protein>
<dbReference type="RefSeq" id="WP_186996534.1">
    <property type="nucleotide sequence ID" value="NZ_JACOQK010000001.1"/>
</dbReference>